<dbReference type="InterPro" id="IPR001898">
    <property type="entry name" value="SLC13A/DASS"/>
</dbReference>
<dbReference type="GO" id="GO:0005886">
    <property type="term" value="C:plasma membrane"/>
    <property type="evidence" value="ECO:0007669"/>
    <property type="project" value="TreeGrafter"/>
</dbReference>
<evidence type="ECO:0000256" key="4">
    <source>
        <dbReference type="ARBA" id="ARBA00023136"/>
    </source>
</evidence>
<feature type="transmembrane region" description="Helical" evidence="5">
    <location>
        <begin position="331"/>
        <end position="353"/>
    </location>
</feature>
<feature type="transmembrane region" description="Helical" evidence="5">
    <location>
        <begin position="265"/>
        <end position="289"/>
    </location>
</feature>
<evidence type="ECO:0000256" key="3">
    <source>
        <dbReference type="ARBA" id="ARBA00022989"/>
    </source>
</evidence>
<feature type="transmembrane region" description="Helical" evidence="5">
    <location>
        <begin position="459"/>
        <end position="477"/>
    </location>
</feature>
<reference evidence="6 7" key="1">
    <citation type="submission" date="2018-10" db="EMBL/GenBank/DDBJ databases">
        <title>Ulvibacterium marinum gen. nov., sp. nov., a novel marine bacterium of the family Flavobacteriaceae, isolated from a culture of the green alga Ulva prolifera.</title>
        <authorList>
            <person name="Zhang Z."/>
        </authorList>
    </citation>
    <scope>NUCLEOTIDE SEQUENCE [LARGE SCALE GENOMIC DNA]</scope>
    <source>
        <strain evidence="6 7">CCMM003</strain>
    </source>
</reference>
<name>A0A3B0BZN9_9FLAO</name>
<sequence length="492" mass="53158">MKSSNRTGLWLGILLFLAILILPTPAALSLEGKKMGAIALLMIVWWVTEAIPIYVTAFLPVVLFPTLGILNSAETTKVYGHDYVLMLLGAFILAKGVEKQNLHKRIALRTIGLLGTGQRKIILGFMVATALLSMWITNMAVVLIMLPIATSLIEKQKENNVGNFGLALLLGIAYAASVGGTGTLIGTPPNLVFAGLMDKLYPDAPEIGFVDWMKIALPLVAIFIPVIWIYLVSFLKIQKDAKLANFGLVHEMNRLGKMSSGEKRVFIIFLLTALGWVFRKDFIIGDFVLSGWGSLLGVADYVHDSTVALFGAILLFLIGDGKDGKLMDWRTASSVPWGVAMFLGGGLALGSGFKSTGLAEWMGNSFLFMGNLPEFLILLGIVALIIFITEVNSNTATATIFLPVLAAMGVAGSINPLLIMVPATFACSFAFMMPSGTGTNTVIFASGRIRVADMAKTGFWLNLICIVVLPLLLYYFILPIMGITVELPIWAE</sequence>
<dbReference type="EMBL" id="RBCJ01000005">
    <property type="protein sequence ID" value="RKN77881.1"/>
    <property type="molecule type" value="Genomic_DNA"/>
</dbReference>
<comment type="caution">
    <text evidence="6">The sequence shown here is derived from an EMBL/GenBank/DDBJ whole genome shotgun (WGS) entry which is preliminary data.</text>
</comment>
<keyword evidence="7" id="KW-1185">Reference proteome</keyword>
<evidence type="ECO:0000313" key="7">
    <source>
        <dbReference type="Proteomes" id="UP000276603"/>
    </source>
</evidence>
<feature type="transmembrane region" description="Helical" evidence="5">
    <location>
        <begin position="39"/>
        <end position="64"/>
    </location>
</feature>
<feature type="transmembrane region" description="Helical" evidence="5">
    <location>
        <begin position="161"/>
        <end position="185"/>
    </location>
</feature>
<feature type="transmembrane region" description="Helical" evidence="5">
    <location>
        <begin position="121"/>
        <end position="149"/>
    </location>
</feature>
<organism evidence="6 7">
    <name type="scientific">Ulvibacterium marinum</name>
    <dbReference type="NCBI Taxonomy" id="2419782"/>
    <lineage>
        <taxon>Bacteria</taxon>
        <taxon>Pseudomonadati</taxon>
        <taxon>Bacteroidota</taxon>
        <taxon>Flavobacteriia</taxon>
        <taxon>Flavobacteriales</taxon>
        <taxon>Flavobacteriaceae</taxon>
        <taxon>Ulvibacterium</taxon>
    </lineage>
</organism>
<evidence type="ECO:0000313" key="6">
    <source>
        <dbReference type="EMBL" id="RKN77881.1"/>
    </source>
</evidence>
<comment type="subcellular location">
    <subcellularLocation>
        <location evidence="1">Membrane</location>
        <topology evidence="1">Multi-pass membrane protein</topology>
    </subcellularLocation>
</comment>
<keyword evidence="3 5" id="KW-1133">Transmembrane helix</keyword>
<dbReference type="GO" id="GO:1905039">
    <property type="term" value="P:carboxylic acid transmembrane transport"/>
    <property type="evidence" value="ECO:0007669"/>
    <property type="project" value="UniProtKB-ARBA"/>
</dbReference>
<protein>
    <submittedName>
        <fullName evidence="6">SLC13/DASS family transporter</fullName>
    </submittedName>
</protein>
<keyword evidence="2 5" id="KW-0812">Transmembrane</keyword>
<feature type="transmembrane region" description="Helical" evidence="5">
    <location>
        <begin position="365"/>
        <end position="388"/>
    </location>
</feature>
<dbReference type="OrthoDB" id="9766267at2"/>
<dbReference type="AlphaFoldDB" id="A0A3B0BZN9"/>
<feature type="transmembrane region" description="Helical" evidence="5">
    <location>
        <begin position="429"/>
        <end position="447"/>
    </location>
</feature>
<dbReference type="Proteomes" id="UP000276603">
    <property type="component" value="Unassembled WGS sequence"/>
</dbReference>
<evidence type="ECO:0000256" key="1">
    <source>
        <dbReference type="ARBA" id="ARBA00004141"/>
    </source>
</evidence>
<keyword evidence="4 5" id="KW-0472">Membrane</keyword>
<dbReference type="NCBIfam" id="TIGR00785">
    <property type="entry name" value="dass"/>
    <property type="match status" value="1"/>
</dbReference>
<evidence type="ECO:0000256" key="2">
    <source>
        <dbReference type="ARBA" id="ARBA00022692"/>
    </source>
</evidence>
<feature type="transmembrane region" description="Helical" evidence="5">
    <location>
        <begin position="76"/>
        <end position="94"/>
    </location>
</feature>
<proteinExistence type="predicted"/>
<dbReference type="RefSeq" id="WP_120713778.1">
    <property type="nucleotide sequence ID" value="NZ_RBCJ01000005.1"/>
</dbReference>
<dbReference type="Pfam" id="PF00939">
    <property type="entry name" value="Na_sulph_symp"/>
    <property type="match status" value="1"/>
</dbReference>
<feature type="transmembrane region" description="Helical" evidence="5">
    <location>
        <begin position="301"/>
        <end position="319"/>
    </location>
</feature>
<dbReference type="CDD" id="cd01115">
    <property type="entry name" value="SLC13_permease"/>
    <property type="match status" value="1"/>
</dbReference>
<dbReference type="PANTHER" id="PTHR10283">
    <property type="entry name" value="SOLUTE CARRIER FAMILY 13 MEMBER"/>
    <property type="match status" value="1"/>
</dbReference>
<feature type="transmembrane region" description="Helical" evidence="5">
    <location>
        <begin position="215"/>
        <end position="235"/>
    </location>
</feature>
<dbReference type="PANTHER" id="PTHR10283:SF82">
    <property type="entry name" value="SOLUTE CARRIER FAMILY 13 MEMBER 2"/>
    <property type="match status" value="1"/>
</dbReference>
<accession>A0A3B0BZN9</accession>
<dbReference type="GO" id="GO:0008514">
    <property type="term" value="F:organic anion transmembrane transporter activity"/>
    <property type="evidence" value="ECO:0007669"/>
    <property type="project" value="UniProtKB-ARBA"/>
</dbReference>
<feature type="transmembrane region" description="Helical" evidence="5">
    <location>
        <begin position="400"/>
        <end position="423"/>
    </location>
</feature>
<gene>
    <name evidence="6" type="ORF">D7Z94_21875</name>
</gene>
<evidence type="ECO:0000256" key="5">
    <source>
        <dbReference type="SAM" id="Phobius"/>
    </source>
</evidence>